<sequence length="99" mass="11077">MKGGRLSPDLASECAAVHIDNIKTQDLVTESGKLVFLIKLVDRLKTEGHRCLIFSQSLKGHSIIRLDGSIRQLPEREKIIEKFTNDTSINVFLLTTQVS</sequence>
<protein>
    <submittedName>
        <fullName evidence="2">Uncharacterized protein</fullName>
    </submittedName>
</protein>
<dbReference type="AlphaFoldDB" id="A0AAD9PAK9"/>
<dbReference type="CDD" id="cd18793">
    <property type="entry name" value="SF2_C_SNF"/>
    <property type="match status" value="1"/>
</dbReference>
<dbReference type="Gene3D" id="3.40.50.300">
    <property type="entry name" value="P-loop containing nucleotide triphosphate hydrolases"/>
    <property type="match status" value="1"/>
</dbReference>
<dbReference type="PANTHER" id="PTHR45629">
    <property type="entry name" value="SNF2/RAD54 FAMILY MEMBER"/>
    <property type="match status" value="1"/>
</dbReference>
<evidence type="ECO:0000313" key="3">
    <source>
        <dbReference type="Proteomes" id="UP001209878"/>
    </source>
</evidence>
<reference evidence="2" key="1">
    <citation type="journal article" date="2023" name="Mol. Biol. Evol.">
        <title>Third-Generation Sequencing Reveals the Adaptive Role of the Epigenome in Three Deep-Sea Polychaetes.</title>
        <authorList>
            <person name="Perez M."/>
            <person name="Aroh O."/>
            <person name="Sun Y."/>
            <person name="Lan Y."/>
            <person name="Juniper S.K."/>
            <person name="Young C.R."/>
            <person name="Angers B."/>
            <person name="Qian P.Y."/>
        </authorList>
    </citation>
    <scope>NUCLEOTIDE SEQUENCE</scope>
    <source>
        <strain evidence="2">R07B-5</strain>
    </source>
</reference>
<dbReference type="InterPro" id="IPR050496">
    <property type="entry name" value="SNF2_RAD54_helicase_repair"/>
</dbReference>
<name>A0AAD9PAK9_RIDPI</name>
<dbReference type="GO" id="GO:0015616">
    <property type="term" value="F:DNA translocase activity"/>
    <property type="evidence" value="ECO:0007669"/>
    <property type="project" value="TreeGrafter"/>
</dbReference>
<dbReference type="InterPro" id="IPR049730">
    <property type="entry name" value="SNF2/RAD54-like_C"/>
</dbReference>
<evidence type="ECO:0000256" key="1">
    <source>
        <dbReference type="ARBA" id="ARBA00022801"/>
    </source>
</evidence>
<dbReference type="Proteomes" id="UP001209878">
    <property type="component" value="Unassembled WGS sequence"/>
</dbReference>
<keyword evidence="3" id="KW-1185">Reference proteome</keyword>
<proteinExistence type="predicted"/>
<accession>A0AAD9PAK9</accession>
<dbReference type="SUPFAM" id="SSF52540">
    <property type="entry name" value="P-loop containing nucleoside triphosphate hydrolases"/>
    <property type="match status" value="1"/>
</dbReference>
<comment type="caution">
    <text evidence="2">The sequence shown here is derived from an EMBL/GenBank/DDBJ whole genome shotgun (WGS) entry which is preliminary data.</text>
</comment>
<gene>
    <name evidence="2" type="ORF">NP493_58g04028</name>
</gene>
<dbReference type="GO" id="GO:0016787">
    <property type="term" value="F:hydrolase activity"/>
    <property type="evidence" value="ECO:0007669"/>
    <property type="project" value="UniProtKB-KW"/>
</dbReference>
<evidence type="ECO:0000313" key="2">
    <source>
        <dbReference type="EMBL" id="KAK2191158.1"/>
    </source>
</evidence>
<keyword evidence="1" id="KW-0378">Hydrolase</keyword>
<dbReference type="InterPro" id="IPR027417">
    <property type="entry name" value="P-loop_NTPase"/>
</dbReference>
<organism evidence="2 3">
    <name type="scientific">Ridgeia piscesae</name>
    <name type="common">Tubeworm</name>
    <dbReference type="NCBI Taxonomy" id="27915"/>
    <lineage>
        <taxon>Eukaryota</taxon>
        <taxon>Metazoa</taxon>
        <taxon>Spiralia</taxon>
        <taxon>Lophotrochozoa</taxon>
        <taxon>Annelida</taxon>
        <taxon>Polychaeta</taxon>
        <taxon>Sedentaria</taxon>
        <taxon>Canalipalpata</taxon>
        <taxon>Sabellida</taxon>
        <taxon>Siboglinidae</taxon>
        <taxon>Ridgeia</taxon>
    </lineage>
</organism>
<dbReference type="PANTHER" id="PTHR45629:SF7">
    <property type="entry name" value="DNA EXCISION REPAIR PROTEIN ERCC-6-RELATED"/>
    <property type="match status" value="1"/>
</dbReference>
<dbReference type="EMBL" id="JAODUO010000058">
    <property type="protein sequence ID" value="KAK2191158.1"/>
    <property type="molecule type" value="Genomic_DNA"/>
</dbReference>